<name>A0AAD4Z7F3_PRUDU</name>
<dbReference type="EMBL" id="JAJFAZ020000003">
    <property type="protein sequence ID" value="KAI5336367.1"/>
    <property type="molecule type" value="Genomic_DNA"/>
</dbReference>
<reference evidence="2 3" key="1">
    <citation type="journal article" date="2022" name="G3 (Bethesda)">
        <title>Whole-genome sequence and methylome profiling of the almond [Prunus dulcis (Mill.) D.A. Webb] cultivar 'Nonpareil'.</title>
        <authorList>
            <person name="D'Amico-Willman K.M."/>
            <person name="Ouma W.Z."/>
            <person name="Meulia T."/>
            <person name="Sideli G.M."/>
            <person name="Gradziel T.M."/>
            <person name="Fresnedo-Ramirez J."/>
        </authorList>
    </citation>
    <scope>NUCLEOTIDE SEQUENCE [LARGE SCALE GENOMIC DNA]</scope>
    <source>
        <strain evidence="2">Clone GOH B32 T37-40</strain>
    </source>
</reference>
<dbReference type="Proteomes" id="UP001054821">
    <property type="component" value="Chromosome 3"/>
</dbReference>
<sequence>MAAGGGRSEPAKIGRHSGENRNFPAAGAAADVGGGLGRDAEAEPVLLAPVPTAAAVKSFGIDQNTGETLPNFRQKCRTRTGLDSSSKVEIGSGPVNNSSTPYGSFLLSFSTNHSRVECPGGLTNKDTDSDLELDPKSGSYQDDPELDSDDDPEPELDDDLEPESDDNFDDHYL</sequence>
<organism evidence="2 3">
    <name type="scientific">Prunus dulcis</name>
    <name type="common">Almond</name>
    <name type="synonym">Amygdalus dulcis</name>
    <dbReference type="NCBI Taxonomy" id="3755"/>
    <lineage>
        <taxon>Eukaryota</taxon>
        <taxon>Viridiplantae</taxon>
        <taxon>Streptophyta</taxon>
        <taxon>Embryophyta</taxon>
        <taxon>Tracheophyta</taxon>
        <taxon>Spermatophyta</taxon>
        <taxon>Magnoliopsida</taxon>
        <taxon>eudicotyledons</taxon>
        <taxon>Gunneridae</taxon>
        <taxon>Pentapetalae</taxon>
        <taxon>rosids</taxon>
        <taxon>fabids</taxon>
        <taxon>Rosales</taxon>
        <taxon>Rosaceae</taxon>
        <taxon>Amygdaloideae</taxon>
        <taxon>Amygdaleae</taxon>
        <taxon>Prunus</taxon>
    </lineage>
</organism>
<dbReference type="AlphaFoldDB" id="A0AAD4Z7F3"/>
<feature type="compositionally biased region" description="Acidic residues" evidence="1">
    <location>
        <begin position="142"/>
        <end position="173"/>
    </location>
</feature>
<accession>A0AAD4Z7F3</accession>
<evidence type="ECO:0000256" key="1">
    <source>
        <dbReference type="SAM" id="MobiDB-lite"/>
    </source>
</evidence>
<feature type="region of interest" description="Disordered" evidence="1">
    <location>
        <begin position="1"/>
        <end position="29"/>
    </location>
</feature>
<keyword evidence="3" id="KW-1185">Reference proteome</keyword>
<feature type="compositionally biased region" description="Basic and acidic residues" evidence="1">
    <location>
        <begin position="9"/>
        <end position="19"/>
    </location>
</feature>
<feature type="region of interest" description="Disordered" evidence="1">
    <location>
        <begin position="118"/>
        <end position="173"/>
    </location>
</feature>
<comment type="caution">
    <text evidence="2">The sequence shown here is derived from an EMBL/GenBank/DDBJ whole genome shotgun (WGS) entry which is preliminary data.</text>
</comment>
<evidence type="ECO:0000313" key="3">
    <source>
        <dbReference type="Proteomes" id="UP001054821"/>
    </source>
</evidence>
<evidence type="ECO:0000313" key="2">
    <source>
        <dbReference type="EMBL" id="KAI5336367.1"/>
    </source>
</evidence>
<feature type="compositionally biased region" description="Polar residues" evidence="1">
    <location>
        <begin position="94"/>
        <end position="104"/>
    </location>
</feature>
<feature type="region of interest" description="Disordered" evidence="1">
    <location>
        <begin position="76"/>
        <end position="104"/>
    </location>
</feature>
<gene>
    <name evidence="2" type="ORF">L3X38_015634</name>
</gene>
<proteinExistence type="predicted"/>
<protein>
    <submittedName>
        <fullName evidence="2">Uncharacterized protein</fullName>
    </submittedName>
</protein>